<dbReference type="InParanoid" id="A0A0V0QB92"/>
<accession>A0A0V0QB92</accession>
<name>A0A0V0QB92_PSEPJ</name>
<evidence type="ECO:0000313" key="1">
    <source>
        <dbReference type="EMBL" id="KRW99434.1"/>
    </source>
</evidence>
<comment type="caution">
    <text evidence="1">The sequence shown here is derived from an EMBL/GenBank/DDBJ whole genome shotgun (WGS) entry which is preliminary data.</text>
</comment>
<dbReference type="Proteomes" id="UP000054937">
    <property type="component" value="Unassembled WGS sequence"/>
</dbReference>
<dbReference type="EMBL" id="LDAU01000213">
    <property type="protein sequence ID" value="KRW99434.1"/>
    <property type="molecule type" value="Genomic_DNA"/>
</dbReference>
<organism evidence="1 2">
    <name type="scientific">Pseudocohnilembus persalinus</name>
    <name type="common">Ciliate</name>
    <dbReference type="NCBI Taxonomy" id="266149"/>
    <lineage>
        <taxon>Eukaryota</taxon>
        <taxon>Sar</taxon>
        <taxon>Alveolata</taxon>
        <taxon>Ciliophora</taxon>
        <taxon>Intramacronucleata</taxon>
        <taxon>Oligohymenophorea</taxon>
        <taxon>Scuticociliatia</taxon>
        <taxon>Philasterida</taxon>
        <taxon>Pseudocohnilembidae</taxon>
        <taxon>Pseudocohnilembus</taxon>
    </lineage>
</organism>
<protein>
    <submittedName>
        <fullName evidence="1">Uncharacterized protein</fullName>
    </submittedName>
</protein>
<evidence type="ECO:0000313" key="2">
    <source>
        <dbReference type="Proteomes" id="UP000054937"/>
    </source>
</evidence>
<sequence>MAPIQVSSALAQVQRNLSWYSQNKKKQVQFYKIRVGLNTQNFDQVNTDLIYQLKNTNLGNFLTTFDQKPNKDANIIIQDEISENLDSITEQEKINNVQISIETSSKLAQDILEKFGLFGKKNYQDNINNKKTFSEFQDQIFENLLLVKQDKNIMAEEKNAYINQKISYMPKMTAMKVALIFKYNNN</sequence>
<gene>
    <name evidence="1" type="ORF">PPERSA_12538</name>
</gene>
<proteinExistence type="predicted"/>
<dbReference type="AlphaFoldDB" id="A0A0V0QB92"/>
<keyword evidence="2" id="KW-1185">Reference proteome</keyword>
<reference evidence="1 2" key="1">
    <citation type="journal article" date="2015" name="Sci. Rep.">
        <title>Genome of the facultative scuticociliatosis pathogen Pseudocohnilembus persalinus provides insight into its virulence through horizontal gene transfer.</title>
        <authorList>
            <person name="Xiong J."/>
            <person name="Wang G."/>
            <person name="Cheng J."/>
            <person name="Tian M."/>
            <person name="Pan X."/>
            <person name="Warren A."/>
            <person name="Jiang C."/>
            <person name="Yuan D."/>
            <person name="Miao W."/>
        </authorList>
    </citation>
    <scope>NUCLEOTIDE SEQUENCE [LARGE SCALE GENOMIC DNA]</scope>
    <source>
        <strain evidence="1">36N120E</strain>
    </source>
</reference>